<dbReference type="InterPro" id="IPR043426">
    <property type="entry name" value="MltB-like"/>
</dbReference>
<dbReference type="NCBIfam" id="TIGR02283">
    <property type="entry name" value="MltB_2"/>
    <property type="match status" value="1"/>
</dbReference>
<sequence>MRATSSGRAPQAPHAPHLRLTGRLAAAAIATFVLAGCATGHAEGRSVNAIEAEQNAPEQSAPGDNQFAQASQADFDTWLRDLRSDAMAQGVSSTTLDRAFSGIRPIPRVIELDRRQPEFTLTFWRYFGNAISEERVQRGRALLREHRDLLADVEARYGVQPRYLVAFWGLETNFGDTFGNFPVVGALATLAHDTRRSAFFREELITALKIIESGDIAPERMEGSWAGAMGHLQFMPSTFAAYAVDATGDGRRDIWGSLPDVFASAANFLSQVGWRGDEDWGREVSLPQGFDHSLASIDTRPENWRTLREWAALGLRAASGYELPNSEQSAALILPAGHSGPAFLVHHNYERILRWNRSIFYAIAVGHLADRLAGGAALSAQPPQGDQRLTNDQVREVQRLLMNLGYDAGGVDGRLGPRTRTAIRSFQRGQGLPQDAFADPKLLALLRNAAGQ</sequence>
<evidence type="ECO:0000259" key="1">
    <source>
        <dbReference type="Pfam" id="PF01471"/>
    </source>
</evidence>
<dbReference type="Gene3D" id="1.10.101.10">
    <property type="entry name" value="PGBD-like superfamily/PGBD"/>
    <property type="match status" value="1"/>
</dbReference>
<organism evidence="3 4">
    <name type="scientific">Aquibaculum arenosum</name>
    <dbReference type="NCBI Taxonomy" id="3032591"/>
    <lineage>
        <taxon>Bacteria</taxon>
        <taxon>Pseudomonadati</taxon>
        <taxon>Pseudomonadota</taxon>
        <taxon>Alphaproteobacteria</taxon>
        <taxon>Rhodospirillales</taxon>
        <taxon>Rhodovibrionaceae</taxon>
        <taxon>Aquibaculum</taxon>
    </lineage>
</organism>
<dbReference type="InterPro" id="IPR036365">
    <property type="entry name" value="PGBD-like_sf"/>
</dbReference>
<evidence type="ECO:0000313" key="3">
    <source>
        <dbReference type="EMBL" id="MDF2096308.1"/>
    </source>
</evidence>
<dbReference type="Pfam" id="PF13406">
    <property type="entry name" value="SLT_2"/>
    <property type="match status" value="1"/>
</dbReference>
<dbReference type="Gene3D" id="1.10.530.10">
    <property type="match status" value="1"/>
</dbReference>
<dbReference type="InterPro" id="IPR023346">
    <property type="entry name" value="Lysozyme-like_dom_sf"/>
</dbReference>
<feature type="domain" description="Transglycosylase SLT" evidence="2">
    <location>
        <begin position="75"/>
        <end position="370"/>
    </location>
</feature>
<keyword evidence="4" id="KW-1185">Reference proteome</keyword>
<protein>
    <submittedName>
        <fullName evidence="3">Lytic murein transglycosylase</fullName>
    </submittedName>
</protein>
<evidence type="ECO:0000259" key="2">
    <source>
        <dbReference type="Pfam" id="PF13406"/>
    </source>
</evidence>
<dbReference type="Pfam" id="PF01471">
    <property type="entry name" value="PG_binding_1"/>
    <property type="match status" value="1"/>
</dbReference>
<dbReference type="PANTHER" id="PTHR30163">
    <property type="entry name" value="MEMBRANE-BOUND LYTIC MUREIN TRANSGLYCOSYLASE B"/>
    <property type="match status" value="1"/>
</dbReference>
<dbReference type="InterPro" id="IPR002477">
    <property type="entry name" value="Peptidoglycan-bd-like"/>
</dbReference>
<evidence type="ECO:0000313" key="4">
    <source>
        <dbReference type="Proteomes" id="UP001215503"/>
    </source>
</evidence>
<dbReference type="InterPro" id="IPR036366">
    <property type="entry name" value="PGBDSf"/>
</dbReference>
<dbReference type="InterPro" id="IPR031304">
    <property type="entry name" value="SLT_2"/>
</dbReference>
<comment type="caution">
    <text evidence="3">The sequence shown here is derived from an EMBL/GenBank/DDBJ whole genome shotgun (WGS) entry which is preliminary data.</text>
</comment>
<dbReference type="RefSeq" id="WP_275822590.1">
    <property type="nucleotide sequence ID" value="NZ_JARHUD010000005.1"/>
</dbReference>
<name>A0ABT5YN07_9PROT</name>
<dbReference type="InterPro" id="IPR011970">
    <property type="entry name" value="MltB_2"/>
</dbReference>
<dbReference type="Proteomes" id="UP001215503">
    <property type="component" value="Unassembled WGS sequence"/>
</dbReference>
<proteinExistence type="predicted"/>
<dbReference type="Gene3D" id="1.10.8.350">
    <property type="entry name" value="Bacterial muramidase"/>
    <property type="match status" value="1"/>
</dbReference>
<dbReference type="CDD" id="cd13399">
    <property type="entry name" value="Slt35-like"/>
    <property type="match status" value="1"/>
</dbReference>
<feature type="domain" description="Peptidoglycan binding-like" evidence="1">
    <location>
        <begin position="391"/>
        <end position="446"/>
    </location>
</feature>
<reference evidence="3 4" key="1">
    <citation type="submission" date="2023-03" db="EMBL/GenBank/DDBJ databases">
        <title>Fodinicurvata sp. CAU 1616 isolated from sea sendiment.</title>
        <authorList>
            <person name="Kim W."/>
        </authorList>
    </citation>
    <scope>NUCLEOTIDE SEQUENCE [LARGE SCALE GENOMIC DNA]</scope>
    <source>
        <strain evidence="3 4">CAU 1616</strain>
    </source>
</reference>
<dbReference type="SUPFAM" id="SSF53955">
    <property type="entry name" value="Lysozyme-like"/>
    <property type="match status" value="1"/>
</dbReference>
<dbReference type="PANTHER" id="PTHR30163:SF8">
    <property type="entry name" value="LYTIC MUREIN TRANSGLYCOSYLASE"/>
    <property type="match status" value="1"/>
</dbReference>
<dbReference type="EMBL" id="JARHUD010000005">
    <property type="protein sequence ID" value="MDF2096308.1"/>
    <property type="molecule type" value="Genomic_DNA"/>
</dbReference>
<gene>
    <name evidence="3" type="ORF">P2G67_10005</name>
</gene>
<accession>A0ABT5YN07</accession>
<dbReference type="SUPFAM" id="SSF47090">
    <property type="entry name" value="PGBD-like"/>
    <property type="match status" value="1"/>
</dbReference>